<feature type="transmembrane region" description="Helical" evidence="2">
    <location>
        <begin position="21"/>
        <end position="42"/>
    </location>
</feature>
<evidence type="ECO:0000313" key="4">
    <source>
        <dbReference type="Proteomes" id="UP001273505"/>
    </source>
</evidence>
<accession>A0ABU4RZ13</accession>
<proteinExistence type="predicted"/>
<organism evidence="3 4">
    <name type="scientific">Gilvimarinus gilvus</name>
    <dbReference type="NCBI Taxonomy" id="3058038"/>
    <lineage>
        <taxon>Bacteria</taxon>
        <taxon>Pseudomonadati</taxon>
        <taxon>Pseudomonadota</taxon>
        <taxon>Gammaproteobacteria</taxon>
        <taxon>Cellvibrionales</taxon>
        <taxon>Cellvibrionaceae</taxon>
        <taxon>Gilvimarinus</taxon>
    </lineage>
</organism>
<dbReference type="InterPro" id="IPR050445">
    <property type="entry name" value="Bact_polysacc_biosynth/exp"/>
</dbReference>
<feature type="coiled-coil region" evidence="1">
    <location>
        <begin position="305"/>
        <end position="339"/>
    </location>
</feature>
<dbReference type="PANTHER" id="PTHR32309:SF13">
    <property type="entry name" value="FERRIC ENTEROBACTIN TRANSPORT PROTEIN FEPE"/>
    <property type="match status" value="1"/>
</dbReference>
<dbReference type="Proteomes" id="UP001273505">
    <property type="component" value="Unassembled WGS sequence"/>
</dbReference>
<comment type="caution">
    <text evidence="3">The sequence shown here is derived from an EMBL/GenBank/DDBJ whole genome shotgun (WGS) entry which is preliminary data.</text>
</comment>
<feature type="transmembrane region" description="Helical" evidence="2">
    <location>
        <begin position="408"/>
        <end position="427"/>
    </location>
</feature>
<dbReference type="EMBL" id="JAXAFO010000003">
    <property type="protein sequence ID" value="MDX6848229.1"/>
    <property type="molecule type" value="Genomic_DNA"/>
</dbReference>
<evidence type="ECO:0000256" key="1">
    <source>
        <dbReference type="SAM" id="Coils"/>
    </source>
</evidence>
<keyword evidence="2" id="KW-0472">Membrane</keyword>
<keyword evidence="4" id="KW-1185">Reference proteome</keyword>
<keyword evidence="2" id="KW-0812">Transmembrane</keyword>
<evidence type="ECO:0000256" key="2">
    <source>
        <dbReference type="SAM" id="Phobius"/>
    </source>
</evidence>
<name>A0ABU4RZ13_9GAMM</name>
<sequence>MQTQDYLRELITIFFIRKKTILGITIAALVLGILIVILYPSAYRANGALILKGNQVLQAQGGSLTDVNAEVNSYGETDLFSEMEILRSQDVIRGAVLRLQDDERFPIDPTDEESLMSMVRDVQKRLATSLVPRSYVIRAAVEWNDPSKATALLDSIFEEYIQQRQTVFNPEETEEFFRNQLDSFRDGLEALENDVIAVSGGAGESELRDRIKQNIEMRGDLRKALGKLEGDLIEKNNYVTFLERSLQEEGFNFFTAVPNLVLGDFSKKIEDLLIEREALLKVYTADNPEVIKSEEQLNRLYDVFKKEAARNIKKEQAELKALQEQASKVETRLEAIDTENRTLYEQSIRAKRLDRERDVMEDSFKTFATRHREAKIRNETKSDHLFTVGVVEQPYARNKAVFPNARNLLPLCLIIGLMLGMTAGFLIEFFDHRFKRPEDVTNYTQVAYLFSVPDYSK</sequence>
<keyword evidence="1" id="KW-0175">Coiled coil</keyword>
<dbReference type="PANTHER" id="PTHR32309">
    <property type="entry name" value="TYROSINE-PROTEIN KINASE"/>
    <property type="match status" value="1"/>
</dbReference>
<keyword evidence="2" id="KW-1133">Transmembrane helix</keyword>
<protein>
    <recommendedName>
        <fullName evidence="5">Polysaccharide chain length determinant N-terminal domain-containing protein</fullName>
    </recommendedName>
</protein>
<gene>
    <name evidence="3" type="ORF">SCD92_02585</name>
</gene>
<reference evidence="3 4" key="1">
    <citation type="submission" date="2023-11" db="EMBL/GenBank/DDBJ databases">
        <title>Gilvimarinus fulvus sp. nov., isolated from the surface of Kelp.</title>
        <authorList>
            <person name="Sun Y.Y."/>
            <person name="Gong Y."/>
            <person name="Du Z.J."/>
        </authorList>
    </citation>
    <scope>NUCLEOTIDE SEQUENCE [LARGE SCALE GENOMIC DNA]</scope>
    <source>
        <strain evidence="3 4">SDUM040013</strain>
    </source>
</reference>
<evidence type="ECO:0000313" key="3">
    <source>
        <dbReference type="EMBL" id="MDX6848229.1"/>
    </source>
</evidence>
<dbReference type="RefSeq" id="WP_302723028.1">
    <property type="nucleotide sequence ID" value="NZ_JAULRU010000577.1"/>
</dbReference>
<evidence type="ECO:0008006" key="5">
    <source>
        <dbReference type="Google" id="ProtNLM"/>
    </source>
</evidence>